<dbReference type="SUPFAM" id="SSF55205">
    <property type="entry name" value="EPT/RTPC-like"/>
    <property type="match status" value="1"/>
</dbReference>
<evidence type="ECO:0000256" key="12">
    <source>
        <dbReference type="HAMAP-Rule" id="MF_00111"/>
    </source>
</evidence>
<accession>A0A2T5GAW0</accession>
<dbReference type="CDD" id="cd01555">
    <property type="entry name" value="UdpNAET"/>
    <property type="match status" value="1"/>
</dbReference>
<dbReference type="NCBIfam" id="TIGR01072">
    <property type="entry name" value="murA"/>
    <property type="match status" value="1"/>
</dbReference>
<keyword evidence="6 12" id="KW-0133">Cell shape</keyword>
<keyword evidence="12" id="KW-0670">Pyruvate</keyword>
<evidence type="ECO:0000256" key="3">
    <source>
        <dbReference type="ARBA" id="ARBA00022490"/>
    </source>
</evidence>
<evidence type="ECO:0000256" key="7">
    <source>
        <dbReference type="ARBA" id="ARBA00022984"/>
    </source>
</evidence>
<dbReference type="Pfam" id="PF00275">
    <property type="entry name" value="EPSP_synthase"/>
    <property type="match status" value="1"/>
</dbReference>
<dbReference type="GO" id="GO:0071555">
    <property type="term" value="P:cell wall organization"/>
    <property type="evidence" value="ECO:0007669"/>
    <property type="project" value="UniProtKB-KW"/>
</dbReference>
<evidence type="ECO:0000313" key="14">
    <source>
        <dbReference type="EMBL" id="PTQ53317.1"/>
    </source>
</evidence>
<feature type="domain" description="Enolpyruvate transferase" evidence="13">
    <location>
        <begin position="7"/>
        <end position="405"/>
    </location>
</feature>
<comment type="pathway">
    <text evidence="2 12">Cell wall biogenesis; peptidoglycan biosynthesis.</text>
</comment>
<evidence type="ECO:0000256" key="8">
    <source>
        <dbReference type="ARBA" id="ARBA00023306"/>
    </source>
</evidence>
<dbReference type="EMBL" id="PEBW01000001">
    <property type="protein sequence ID" value="PTQ53317.1"/>
    <property type="molecule type" value="Genomic_DNA"/>
</dbReference>
<feature type="active site" description="Proton donor" evidence="12">
    <location>
        <position position="117"/>
    </location>
</feature>
<dbReference type="InterPro" id="IPR001986">
    <property type="entry name" value="Enolpyruvate_Tfrase_dom"/>
</dbReference>
<dbReference type="InterPro" id="IPR005750">
    <property type="entry name" value="UDP_GlcNAc_COvinyl_MurA"/>
</dbReference>
<dbReference type="GO" id="GO:0009252">
    <property type="term" value="P:peptidoglycan biosynthetic process"/>
    <property type="evidence" value="ECO:0007669"/>
    <property type="project" value="UniProtKB-UniRule"/>
</dbReference>
<comment type="similarity">
    <text evidence="10 12">Belongs to the EPSP synthase family. MurA subfamily.</text>
</comment>
<dbReference type="HAMAP" id="MF_00111">
    <property type="entry name" value="MurA"/>
    <property type="match status" value="1"/>
</dbReference>
<comment type="catalytic activity">
    <reaction evidence="11 12">
        <text>phosphoenolpyruvate + UDP-N-acetyl-alpha-D-glucosamine = UDP-N-acetyl-3-O-(1-carboxyvinyl)-alpha-D-glucosamine + phosphate</text>
        <dbReference type="Rhea" id="RHEA:18681"/>
        <dbReference type="ChEBI" id="CHEBI:43474"/>
        <dbReference type="ChEBI" id="CHEBI:57705"/>
        <dbReference type="ChEBI" id="CHEBI:58702"/>
        <dbReference type="ChEBI" id="CHEBI:68483"/>
        <dbReference type="EC" id="2.5.1.7"/>
    </reaction>
</comment>
<evidence type="ECO:0000256" key="1">
    <source>
        <dbReference type="ARBA" id="ARBA00004496"/>
    </source>
</evidence>
<dbReference type="InterPro" id="IPR013792">
    <property type="entry name" value="RNA3'P_cycl/enolpyr_Trfase_a/b"/>
</dbReference>
<evidence type="ECO:0000256" key="4">
    <source>
        <dbReference type="ARBA" id="ARBA00022618"/>
    </source>
</evidence>
<keyword evidence="8 12" id="KW-0131">Cell cycle</keyword>
<evidence type="ECO:0000256" key="5">
    <source>
        <dbReference type="ARBA" id="ARBA00022679"/>
    </source>
</evidence>
<dbReference type="GO" id="GO:0005737">
    <property type="term" value="C:cytoplasm"/>
    <property type="evidence" value="ECO:0007669"/>
    <property type="project" value="UniProtKB-SubCell"/>
</dbReference>
<keyword evidence="3 12" id="KW-0963">Cytoplasm</keyword>
<comment type="subcellular location">
    <subcellularLocation>
        <location evidence="1 12">Cytoplasm</location>
    </subcellularLocation>
</comment>
<keyword evidence="7 12" id="KW-0573">Peptidoglycan synthesis</keyword>
<comment type="caution">
    <text evidence="14">The sequence shown here is derived from an EMBL/GenBank/DDBJ whole genome shotgun (WGS) entry which is preliminary data.</text>
</comment>
<comment type="caution">
    <text evidence="12">Lacks conserved residue(s) required for the propagation of feature annotation.</text>
</comment>
<evidence type="ECO:0000256" key="9">
    <source>
        <dbReference type="ARBA" id="ARBA00023316"/>
    </source>
</evidence>
<evidence type="ECO:0000256" key="11">
    <source>
        <dbReference type="ARBA" id="ARBA00047527"/>
    </source>
</evidence>
<dbReference type="Gene3D" id="3.65.10.10">
    <property type="entry name" value="Enolpyruvate transferase domain"/>
    <property type="match status" value="2"/>
</dbReference>
<dbReference type="FunFam" id="3.65.10.10:FF:000001">
    <property type="entry name" value="UDP-N-acetylglucosamine 1-carboxyvinyltransferase"/>
    <property type="match status" value="1"/>
</dbReference>
<dbReference type="PANTHER" id="PTHR43783:SF1">
    <property type="entry name" value="UDP-N-ACETYLGLUCOSAMINE 1-CARBOXYVINYLTRANSFERASE"/>
    <property type="match status" value="1"/>
</dbReference>
<dbReference type="GO" id="GO:0008760">
    <property type="term" value="F:UDP-N-acetylglucosamine 1-carboxyvinyltransferase activity"/>
    <property type="evidence" value="ECO:0007669"/>
    <property type="project" value="UniProtKB-UniRule"/>
</dbReference>
<feature type="binding site" evidence="12">
    <location>
        <position position="327"/>
    </location>
    <ligand>
        <name>UDP-N-acetyl-alpha-D-glucosamine</name>
        <dbReference type="ChEBI" id="CHEBI:57705"/>
    </ligand>
</feature>
<evidence type="ECO:0000259" key="13">
    <source>
        <dbReference type="Pfam" id="PF00275"/>
    </source>
</evidence>
<proteinExistence type="inferred from homology"/>
<evidence type="ECO:0000256" key="10">
    <source>
        <dbReference type="ARBA" id="ARBA00038367"/>
    </source>
</evidence>
<dbReference type="NCBIfam" id="NF006873">
    <property type="entry name" value="PRK09369.1"/>
    <property type="match status" value="1"/>
</dbReference>
<sequence>MALYRIEGGVPLTGTIRVGTAKNAVLPILAAALLAEEGTTGIEEIPNLRDVATMEAVLEALGVRIERRGTTHRLDARAIHSTEPPAELVGRMRASVLVMGPLLARMGEVRIALPGGCNIGSRPIDQHLKGFQALGAEVRLEQGVVTARASRLLGTTIYFDFPSVGATENVLMAATLAHGETVIENAAQEPEIVDLANFLNAMGARIRGAGTGTIRVEGVPRLSGTSYLPIPDRIEAGTYLVAFALTGGEGYVEGAIAEHLVPVIAKLREMGHYLEEDEEGIRIVATRSPKPVDVKTQPYPGFPTDMQPQFLALLATVPGTSVVTETVFENRFLHAAELAKMGARIRVEGRTAVVEGNSLVGARVRATDLRAGAALVLAGLAARGITEVLEIVHIERGYEQLEEKLRSIGAKIERVEDGVPASDPSPLFLPRFLAPGETVGRGT</sequence>
<evidence type="ECO:0000313" key="15">
    <source>
        <dbReference type="Proteomes" id="UP000244016"/>
    </source>
</evidence>
<dbReference type="GO" id="GO:0019277">
    <property type="term" value="P:UDP-N-acetylgalactosamine biosynthetic process"/>
    <property type="evidence" value="ECO:0007669"/>
    <property type="project" value="InterPro"/>
</dbReference>
<dbReference type="AlphaFoldDB" id="A0A2T5GAW0"/>
<organism evidence="14 15">
    <name type="scientific">Brockia lithotrophica</name>
    <dbReference type="NCBI Taxonomy" id="933949"/>
    <lineage>
        <taxon>Bacteria</taxon>
        <taxon>Bacillati</taxon>
        <taxon>Bacillota</taxon>
        <taxon>Bacilli</taxon>
        <taxon>Bacillales</taxon>
        <taxon>Bacillales Family X. Incertae Sedis</taxon>
        <taxon>Brockia</taxon>
    </lineage>
</organism>
<dbReference type="PANTHER" id="PTHR43783">
    <property type="entry name" value="UDP-N-ACETYLGLUCOSAMINE 1-CARBOXYVINYLTRANSFERASE"/>
    <property type="match status" value="1"/>
</dbReference>
<dbReference type="InterPro" id="IPR036968">
    <property type="entry name" value="Enolpyruvate_Tfrase_sf"/>
</dbReference>
<feature type="binding site" evidence="12">
    <location>
        <begin position="122"/>
        <end position="126"/>
    </location>
    <ligand>
        <name>UDP-N-acetyl-alpha-D-glucosamine</name>
        <dbReference type="ChEBI" id="CHEBI:57705"/>
    </ligand>
</feature>
<dbReference type="EC" id="2.5.1.7" evidence="12"/>
<dbReference type="Proteomes" id="UP000244016">
    <property type="component" value="Unassembled WGS sequence"/>
</dbReference>
<name>A0A2T5GAW0_9BACL</name>
<keyword evidence="4 12" id="KW-0132">Cell division</keyword>
<dbReference type="UniPathway" id="UPA00219"/>
<dbReference type="GO" id="GO:0008360">
    <property type="term" value="P:regulation of cell shape"/>
    <property type="evidence" value="ECO:0007669"/>
    <property type="project" value="UniProtKB-KW"/>
</dbReference>
<reference evidence="14 15" key="1">
    <citation type="submission" date="2017-08" db="EMBL/GenBank/DDBJ databases">
        <title>Burning lignite coal seam in the remote Altai Mountains harbors a hydrogen-driven thermophilic microbial community.</title>
        <authorList>
            <person name="Kadnikov V.V."/>
            <person name="Mardanov A.V."/>
            <person name="Ivasenko D."/>
            <person name="Beletsky A.V."/>
            <person name="Karnachuk O.V."/>
            <person name="Ravin N.V."/>
        </authorList>
    </citation>
    <scope>NUCLEOTIDE SEQUENCE [LARGE SCALE GENOMIC DNA]</scope>
    <source>
        <strain evidence="14">AL31</strain>
    </source>
</reference>
<feature type="modified residue" description="2-(S-cysteinyl)pyruvic acid O-phosphothioketal" evidence="12">
    <location>
        <position position="117"/>
    </location>
</feature>
<evidence type="ECO:0000256" key="6">
    <source>
        <dbReference type="ARBA" id="ARBA00022960"/>
    </source>
</evidence>
<comment type="function">
    <text evidence="12">Cell wall formation. Adds enolpyruvyl to UDP-N-acetylglucosamine.</text>
</comment>
<keyword evidence="5 12" id="KW-0808">Transferase</keyword>
<protein>
    <recommendedName>
        <fullName evidence="12">UDP-N-acetylglucosamine 1-carboxyvinyltransferase</fullName>
        <ecNumber evidence="12">2.5.1.7</ecNumber>
    </recommendedName>
    <alternativeName>
        <fullName evidence="12">Enoylpyruvate transferase</fullName>
    </alternativeName>
    <alternativeName>
        <fullName evidence="12">UDP-N-acetylglucosamine enolpyruvyl transferase</fullName>
        <shortName evidence="12">EPT</shortName>
    </alternativeName>
</protein>
<gene>
    <name evidence="12" type="primary">murA</name>
    <name evidence="14" type="ORF">BLITH_0397</name>
</gene>
<keyword evidence="9 12" id="KW-0961">Cell wall biogenesis/degradation</keyword>
<dbReference type="InterPro" id="IPR050068">
    <property type="entry name" value="MurA_subfamily"/>
</dbReference>
<feature type="binding site" evidence="12">
    <location>
        <position position="93"/>
    </location>
    <ligand>
        <name>UDP-N-acetyl-alpha-D-glucosamine</name>
        <dbReference type="ChEBI" id="CHEBI:57705"/>
    </ligand>
</feature>
<evidence type="ECO:0000256" key="2">
    <source>
        <dbReference type="ARBA" id="ARBA00004752"/>
    </source>
</evidence>
<dbReference type="GO" id="GO:0051301">
    <property type="term" value="P:cell division"/>
    <property type="evidence" value="ECO:0007669"/>
    <property type="project" value="UniProtKB-KW"/>
</dbReference>
<feature type="binding site" evidence="12">
    <location>
        <position position="305"/>
    </location>
    <ligand>
        <name>UDP-N-acetyl-alpha-D-glucosamine</name>
        <dbReference type="ChEBI" id="CHEBI:57705"/>
    </ligand>
</feature>
<feature type="binding site" evidence="12">
    <location>
        <begin position="22"/>
        <end position="23"/>
    </location>
    <ligand>
        <name>phosphoenolpyruvate</name>
        <dbReference type="ChEBI" id="CHEBI:58702"/>
    </ligand>
</feature>